<name>A0A8S5N5C0_9CAUD</name>
<reference evidence="1" key="1">
    <citation type="journal article" date="2021" name="Proc. Natl. Acad. Sci. U.S.A.">
        <title>A Catalog of Tens of Thousands of Viruses from Human Metagenomes Reveals Hidden Associations with Chronic Diseases.</title>
        <authorList>
            <person name="Tisza M.J."/>
            <person name="Buck C.B."/>
        </authorList>
    </citation>
    <scope>NUCLEOTIDE SEQUENCE</scope>
    <source>
        <strain evidence="1">CtxpQ22</strain>
    </source>
</reference>
<proteinExistence type="predicted"/>
<organism evidence="1">
    <name type="scientific">Myoviridae sp. ctxpQ22</name>
    <dbReference type="NCBI Taxonomy" id="2826715"/>
    <lineage>
        <taxon>Viruses</taxon>
        <taxon>Duplodnaviria</taxon>
        <taxon>Heunggongvirae</taxon>
        <taxon>Uroviricota</taxon>
        <taxon>Caudoviricetes</taxon>
    </lineage>
</organism>
<evidence type="ECO:0000313" key="1">
    <source>
        <dbReference type="EMBL" id="DAD89466.1"/>
    </source>
</evidence>
<sequence>MFIGLWACWKNRLKFPFETSSTIRVSSAFYFGGKASANH</sequence>
<accession>A0A8S5N5C0</accession>
<dbReference type="EMBL" id="BK015061">
    <property type="protein sequence ID" value="DAD89466.1"/>
    <property type="molecule type" value="Genomic_DNA"/>
</dbReference>
<protein>
    <submittedName>
        <fullName evidence="1">Uncharacterized protein</fullName>
    </submittedName>
</protein>